<organism evidence="1 2">
    <name type="scientific">Vespula maculifrons</name>
    <name type="common">Eastern yellow jacket</name>
    <name type="synonym">Wasp</name>
    <dbReference type="NCBI Taxonomy" id="7453"/>
    <lineage>
        <taxon>Eukaryota</taxon>
        <taxon>Metazoa</taxon>
        <taxon>Ecdysozoa</taxon>
        <taxon>Arthropoda</taxon>
        <taxon>Hexapoda</taxon>
        <taxon>Insecta</taxon>
        <taxon>Pterygota</taxon>
        <taxon>Neoptera</taxon>
        <taxon>Endopterygota</taxon>
        <taxon>Hymenoptera</taxon>
        <taxon>Apocrita</taxon>
        <taxon>Aculeata</taxon>
        <taxon>Vespoidea</taxon>
        <taxon>Vespidae</taxon>
        <taxon>Vespinae</taxon>
        <taxon>Vespula</taxon>
    </lineage>
</organism>
<name>A0ABD2CH14_VESMC</name>
<proteinExistence type="predicted"/>
<dbReference type="Proteomes" id="UP001607303">
    <property type="component" value="Unassembled WGS sequence"/>
</dbReference>
<comment type="caution">
    <text evidence="1">The sequence shown here is derived from an EMBL/GenBank/DDBJ whole genome shotgun (WGS) entry which is preliminary data.</text>
</comment>
<reference evidence="1 2" key="1">
    <citation type="journal article" date="2024" name="Ann. Entomol. Soc. Am.">
        <title>Genomic analyses of the southern and eastern yellowjacket wasps (Hymenoptera: Vespidae) reveal evolutionary signatures of social life.</title>
        <authorList>
            <person name="Catto M.A."/>
            <person name="Caine P.B."/>
            <person name="Orr S.E."/>
            <person name="Hunt B.G."/>
            <person name="Goodisman M.A.D."/>
        </authorList>
    </citation>
    <scope>NUCLEOTIDE SEQUENCE [LARGE SCALE GENOMIC DNA]</scope>
    <source>
        <strain evidence="1">232</strain>
        <tissue evidence="1">Head and thorax</tissue>
    </source>
</reference>
<dbReference type="AlphaFoldDB" id="A0ABD2CH14"/>
<accession>A0ABD2CH14</accession>
<gene>
    <name evidence="1" type="ORF">V1477_006910</name>
</gene>
<dbReference type="EMBL" id="JAYRBN010000050">
    <property type="protein sequence ID" value="KAL2744368.1"/>
    <property type="molecule type" value="Genomic_DNA"/>
</dbReference>
<evidence type="ECO:0000313" key="1">
    <source>
        <dbReference type="EMBL" id="KAL2744368.1"/>
    </source>
</evidence>
<protein>
    <submittedName>
        <fullName evidence="1">Uncharacterized protein</fullName>
    </submittedName>
</protein>
<evidence type="ECO:0000313" key="2">
    <source>
        <dbReference type="Proteomes" id="UP001607303"/>
    </source>
</evidence>
<keyword evidence="2" id="KW-1185">Reference proteome</keyword>
<sequence>MASISNAQAYKIIQTKEKRKRKKEKRICRHTFNKERKYKNKTIKKEDNESYVLGKSKISYLLEVERGLAVNFGESRGSRRIVLRRGDHRQIKRDKREQTRESFRVVENYGYERSQCRHTLLHLEIHSNGFREVIGSLCISTENAFEILPNVLRYNQVDTNLVSPIWMHVSYLHARKMKSMRSGHLLLNFDVTME</sequence>